<accession>A0A0W1S248</accession>
<name>A0A0W1S248_9EURY</name>
<dbReference type="OrthoDB" id="165777at2157"/>
<reference evidence="1 2" key="1">
    <citation type="submission" date="2015-12" db="EMBL/GenBank/DDBJ databases">
        <title>Haloferax profundi sp. nov. isolated from the Discovery deep brine-seawater interface in the Red Sea.</title>
        <authorList>
            <person name="Zhang G."/>
            <person name="Stingl U."/>
            <person name="Rashid M."/>
        </authorList>
    </citation>
    <scope>NUCLEOTIDE SEQUENCE [LARGE SCALE GENOMIC DNA]</scope>
    <source>
        <strain evidence="1 2">SB29</strain>
    </source>
</reference>
<dbReference type="RefSeq" id="WP_058573029.1">
    <property type="nucleotide sequence ID" value="NZ_LOPV01000431.1"/>
</dbReference>
<dbReference type="EMBL" id="LOPV01000431">
    <property type="protein sequence ID" value="KTG19992.1"/>
    <property type="molecule type" value="Genomic_DNA"/>
</dbReference>
<protein>
    <submittedName>
        <fullName evidence="1">Uncharacterized protein</fullName>
    </submittedName>
</protein>
<evidence type="ECO:0000313" key="1">
    <source>
        <dbReference type="EMBL" id="KTG19992.1"/>
    </source>
</evidence>
<organism evidence="1 2">
    <name type="scientific">Haloferax profundi</name>
    <dbReference type="NCBI Taxonomy" id="1544718"/>
    <lineage>
        <taxon>Archaea</taxon>
        <taxon>Methanobacteriati</taxon>
        <taxon>Methanobacteriota</taxon>
        <taxon>Stenosarchaea group</taxon>
        <taxon>Halobacteria</taxon>
        <taxon>Halobacteriales</taxon>
        <taxon>Haloferacaceae</taxon>
        <taxon>Haloferax</taxon>
    </lineage>
</organism>
<dbReference type="Pfam" id="PF26029">
    <property type="entry name" value="DUF8007"/>
    <property type="match status" value="1"/>
</dbReference>
<proteinExistence type="predicted"/>
<dbReference type="AlphaFoldDB" id="A0A0W1S248"/>
<sequence length="69" mass="7572">MADPNREACGRCSMTTVVDATSAGDRDPFGDEKIELDESELRTASPSAWFEGLSNRLDAFAERVIYGSR</sequence>
<comment type="caution">
    <text evidence="1">The sequence shown here is derived from an EMBL/GenBank/DDBJ whole genome shotgun (WGS) entry which is preliminary data.</text>
</comment>
<evidence type="ECO:0000313" key="2">
    <source>
        <dbReference type="Proteomes" id="UP000053157"/>
    </source>
</evidence>
<dbReference type="Proteomes" id="UP000053157">
    <property type="component" value="Unassembled WGS sequence"/>
</dbReference>
<gene>
    <name evidence="1" type="ORF">AUR66_17890</name>
</gene>
<dbReference type="InterPro" id="IPR058320">
    <property type="entry name" value="DUF8007"/>
</dbReference>
<keyword evidence="2" id="KW-1185">Reference proteome</keyword>